<evidence type="ECO:0000313" key="4">
    <source>
        <dbReference type="Proteomes" id="UP001524547"/>
    </source>
</evidence>
<evidence type="ECO:0000256" key="1">
    <source>
        <dbReference type="SAM" id="MobiDB-lite"/>
    </source>
</evidence>
<feature type="signal peptide" evidence="2">
    <location>
        <begin position="1"/>
        <end position="23"/>
    </location>
</feature>
<evidence type="ECO:0000256" key="2">
    <source>
        <dbReference type="SAM" id="SignalP"/>
    </source>
</evidence>
<feature type="chain" id="PRO_5046624732" evidence="2">
    <location>
        <begin position="24"/>
        <end position="112"/>
    </location>
</feature>
<feature type="compositionally biased region" description="Polar residues" evidence="1">
    <location>
        <begin position="36"/>
        <end position="51"/>
    </location>
</feature>
<comment type="caution">
    <text evidence="3">The sequence shown here is derived from an EMBL/GenBank/DDBJ whole genome shotgun (WGS) entry which is preliminary data.</text>
</comment>
<keyword evidence="2" id="KW-0732">Signal</keyword>
<dbReference type="RefSeq" id="WP_422920103.1">
    <property type="nucleotide sequence ID" value="NZ_JAMZEJ010000006.1"/>
</dbReference>
<reference evidence="3 4" key="1">
    <citation type="submission" date="2022-06" db="EMBL/GenBank/DDBJ databases">
        <title>Rhizosaccharibacter gen. nov. sp. nov. KSS12, endophytic bacteria isolated from sugarcane.</title>
        <authorList>
            <person name="Pitiwittayakul N."/>
        </authorList>
    </citation>
    <scope>NUCLEOTIDE SEQUENCE [LARGE SCALE GENOMIC DNA]</scope>
    <source>
        <strain evidence="3 4">KSS12</strain>
    </source>
</reference>
<feature type="region of interest" description="Disordered" evidence="1">
    <location>
        <begin position="25"/>
        <end position="60"/>
    </location>
</feature>
<proteinExistence type="predicted"/>
<keyword evidence="4" id="KW-1185">Reference proteome</keyword>
<dbReference type="EMBL" id="JAMZEJ010000006">
    <property type="protein sequence ID" value="MCQ8241360.1"/>
    <property type="molecule type" value="Genomic_DNA"/>
</dbReference>
<organism evidence="3 4">
    <name type="scientific">Rhizosaccharibacter radicis</name>
    <dbReference type="NCBI Taxonomy" id="2782605"/>
    <lineage>
        <taxon>Bacteria</taxon>
        <taxon>Pseudomonadati</taxon>
        <taxon>Pseudomonadota</taxon>
        <taxon>Alphaproteobacteria</taxon>
        <taxon>Acetobacterales</taxon>
        <taxon>Acetobacteraceae</taxon>
        <taxon>Rhizosaccharibacter</taxon>
    </lineage>
</organism>
<sequence length="112" mass="11982">MRYGSRMLAATAVWLLPATIAMAQQAPPSSPYRDGTGNSEIERLNSSQLDQNYRGPYYQVPPRPVMPGTLRGAYPPAYRPVAPGYAPPAYGRPAYGVPASPGAVPPPVPPPY</sequence>
<dbReference type="Proteomes" id="UP001524547">
    <property type="component" value="Unassembled WGS sequence"/>
</dbReference>
<protein>
    <submittedName>
        <fullName evidence="3">Uncharacterized protein</fullName>
    </submittedName>
</protein>
<gene>
    <name evidence="3" type="ORF">NFI88_10970</name>
</gene>
<accession>A0ABT1VYE3</accession>
<evidence type="ECO:0000313" key="3">
    <source>
        <dbReference type="EMBL" id="MCQ8241360.1"/>
    </source>
</evidence>
<name>A0ABT1VYE3_9PROT</name>